<sequence>MVGLDDRGVDRPAVPSRQAERSQLVVAVKRVADERGRAERFERGSYAEDATERRFLDSAAVSGAQHQYSGALKPTKRLLKPLGGVSRHLVVYGPCGAWKRRIGVTFEVEAGIDRDAVATDRDSRAVNVAEGLTVGRLNHALDVNPFAVCEACQLIGEGDVDVTVGRFGELDHLGRLGRTHRPHFGFEERSVQLYAARLTGRAEAAKQLRICSEIGEDTAAENSFGAEDGEEVLLGGQPAGG</sequence>
<dbReference type="AlphaFoldDB" id="A0A6J7S510"/>
<dbReference type="EMBL" id="CAFBPX010000140">
    <property type="protein sequence ID" value="CAB5035638.1"/>
    <property type="molecule type" value="Genomic_DNA"/>
</dbReference>
<organism evidence="1">
    <name type="scientific">freshwater metagenome</name>
    <dbReference type="NCBI Taxonomy" id="449393"/>
    <lineage>
        <taxon>unclassified sequences</taxon>
        <taxon>metagenomes</taxon>
        <taxon>ecological metagenomes</taxon>
    </lineage>
</organism>
<accession>A0A6J7S510</accession>
<name>A0A6J7S510_9ZZZZ</name>
<protein>
    <submittedName>
        <fullName evidence="1">Unannotated protein</fullName>
    </submittedName>
</protein>
<reference evidence="1" key="1">
    <citation type="submission" date="2020-05" db="EMBL/GenBank/DDBJ databases">
        <authorList>
            <person name="Chiriac C."/>
            <person name="Salcher M."/>
            <person name="Ghai R."/>
            <person name="Kavagutti S V."/>
        </authorList>
    </citation>
    <scope>NUCLEOTIDE SEQUENCE</scope>
</reference>
<evidence type="ECO:0000313" key="1">
    <source>
        <dbReference type="EMBL" id="CAB5035638.1"/>
    </source>
</evidence>
<proteinExistence type="predicted"/>
<gene>
    <name evidence="1" type="ORF">UFOPK4175_00826</name>
</gene>